<evidence type="ECO:0000256" key="3">
    <source>
        <dbReference type="ARBA" id="ARBA00022485"/>
    </source>
</evidence>
<sequence>MREFPLILPPPLAESWAWQRYATCRAYDVDVFYDNGDEPRKVMLAKQICQGCPVLTRCRDYAVEANEPHGIWGGMTPRERNRYRWLNYRPRRSDLPVSAMPDP</sequence>
<dbReference type="EMBL" id="JBIRXV010000001">
    <property type="protein sequence ID" value="MFI2319514.1"/>
    <property type="molecule type" value="Genomic_DNA"/>
</dbReference>
<feature type="binding site" evidence="11">
    <location>
        <position position="49"/>
    </location>
    <ligand>
        <name>[4Fe-4S] cluster</name>
        <dbReference type="ChEBI" id="CHEBI:49883"/>
    </ligand>
</feature>
<evidence type="ECO:0000256" key="2">
    <source>
        <dbReference type="ARBA" id="ARBA00006597"/>
    </source>
</evidence>
<name>A0ABW7W959_9NOCA</name>
<comment type="caution">
    <text evidence="13">The sequence shown here is derived from an EMBL/GenBank/DDBJ whole genome shotgun (WGS) entry which is preliminary data.</text>
</comment>
<comment type="PTM">
    <text evidence="11">The Fe-S cluster can be nitrosylated by nitric oxide (NO).</text>
</comment>
<evidence type="ECO:0000256" key="8">
    <source>
        <dbReference type="ARBA" id="ARBA00023125"/>
    </source>
</evidence>
<evidence type="ECO:0000313" key="13">
    <source>
        <dbReference type="EMBL" id="MFI2319514.1"/>
    </source>
</evidence>
<keyword evidence="6 11" id="KW-0411">Iron-sulfur</keyword>
<feature type="domain" description="4Fe-4S Wbl-type" evidence="12">
    <location>
        <begin position="23"/>
        <end position="82"/>
    </location>
</feature>
<comment type="PTM">
    <text evidence="11">Upon Fe-S cluster removal intramolecular disulfide bonds are formed.</text>
</comment>
<evidence type="ECO:0000256" key="5">
    <source>
        <dbReference type="ARBA" id="ARBA00023004"/>
    </source>
</evidence>
<keyword evidence="9 11" id="KW-1015">Disulfide bond</keyword>
<dbReference type="Proteomes" id="UP001611450">
    <property type="component" value="Unassembled WGS sequence"/>
</dbReference>
<organism evidence="13 14">
    <name type="scientific">Nocardia beijingensis</name>
    <dbReference type="NCBI Taxonomy" id="95162"/>
    <lineage>
        <taxon>Bacteria</taxon>
        <taxon>Bacillati</taxon>
        <taxon>Actinomycetota</taxon>
        <taxon>Actinomycetes</taxon>
        <taxon>Mycobacteriales</taxon>
        <taxon>Nocardiaceae</taxon>
        <taxon>Nocardia</taxon>
    </lineage>
</organism>
<comment type="cofactor">
    <cofactor evidence="11">
        <name>[4Fe-4S] cluster</name>
        <dbReference type="ChEBI" id="CHEBI:49883"/>
    </cofactor>
    <text evidence="11">Binds 1 [4Fe-4S] cluster per subunit. Following nitrosylation of the [4Fe-4S] cluster binds 1 [4Fe-8(NO)] cluster per subunit.</text>
</comment>
<reference evidence="13 14" key="1">
    <citation type="submission" date="2024-10" db="EMBL/GenBank/DDBJ databases">
        <title>The Natural Products Discovery Center: Release of the First 8490 Sequenced Strains for Exploring Actinobacteria Biosynthetic Diversity.</title>
        <authorList>
            <person name="Kalkreuter E."/>
            <person name="Kautsar S.A."/>
            <person name="Yang D."/>
            <person name="Bader C.D."/>
            <person name="Teijaro C.N."/>
            <person name="Fluegel L."/>
            <person name="Davis C.M."/>
            <person name="Simpson J.R."/>
            <person name="Lauterbach L."/>
            <person name="Steele A.D."/>
            <person name="Gui C."/>
            <person name="Meng S."/>
            <person name="Li G."/>
            <person name="Viehrig K."/>
            <person name="Ye F."/>
            <person name="Su P."/>
            <person name="Kiefer A.F."/>
            <person name="Nichols A."/>
            <person name="Cepeda A.J."/>
            <person name="Yan W."/>
            <person name="Fan B."/>
            <person name="Jiang Y."/>
            <person name="Adhikari A."/>
            <person name="Zheng C.-J."/>
            <person name="Schuster L."/>
            <person name="Cowan T.M."/>
            <person name="Smanski M.J."/>
            <person name="Chevrette M.G."/>
            <person name="De Carvalho L.P.S."/>
            <person name="Shen B."/>
        </authorList>
    </citation>
    <scope>NUCLEOTIDE SEQUENCE [LARGE SCALE GENOMIC DNA]</scope>
    <source>
        <strain evidence="13 14">NPDC019626</strain>
    </source>
</reference>
<evidence type="ECO:0000256" key="4">
    <source>
        <dbReference type="ARBA" id="ARBA00022723"/>
    </source>
</evidence>
<evidence type="ECO:0000256" key="6">
    <source>
        <dbReference type="ARBA" id="ARBA00023014"/>
    </source>
</evidence>
<keyword evidence="11" id="KW-0963">Cytoplasm</keyword>
<protein>
    <recommendedName>
        <fullName evidence="11">Transcriptional regulator WhiB</fullName>
    </recommendedName>
</protein>
<dbReference type="PROSITE" id="PS51674">
    <property type="entry name" value="4FE4S_WBL"/>
    <property type="match status" value="1"/>
</dbReference>
<evidence type="ECO:0000313" key="14">
    <source>
        <dbReference type="Proteomes" id="UP001611450"/>
    </source>
</evidence>
<evidence type="ECO:0000256" key="1">
    <source>
        <dbReference type="ARBA" id="ARBA00004496"/>
    </source>
</evidence>
<evidence type="ECO:0000256" key="10">
    <source>
        <dbReference type="ARBA" id="ARBA00023163"/>
    </source>
</evidence>
<dbReference type="RefSeq" id="WP_396945709.1">
    <property type="nucleotide sequence ID" value="NZ_JBIRXV010000001.1"/>
</dbReference>
<dbReference type="InterPro" id="IPR003482">
    <property type="entry name" value="Whib"/>
</dbReference>
<feature type="binding site" evidence="11">
    <location>
        <position position="52"/>
    </location>
    <ligand>
        <name>[4Fe-4S] cluster</name>
        <dbReference type="ChEBI" id="CHEBI:49883"/>
    </ligand>
</feature>
<gene>
    <name evidence="11" type="primary">whiB</name>
    <name evidence="13" type="ORF">ACH47G_03430</name>
</gene>
<keyword evidence="7 11" id="KW-0805">Transcription regulation</keyword>
<dbReference type="PANTHER" id="PTHR38839">
    <property type="entry name" value="TRANSCRIPTIONAL REGULATOR WHID-RELATED"/>
    <property type="match status" value="1"/>
</dbReference>
<comment type="subcellular location">
    <subcellularLocation>
        <location evidence="1 11">Cytoplasm</location>
    </subcellularLocation>
</comment>
<comment type="similarity">
    <text evidence="2 11">Belongs to the WhiB family.</text>
</comment>
<keyword evidence="3 11" id="KW-0004">4Fe-4S</keyword>
<dbReference type="HAMAP" id="MF_01479">
    <property type="entry name" value="WhiB"/>
    <property type="match status" value="1"/>
</dbReference>
<dbReference type="InterPro" id="IPR034768">
    <property type="entry name" value="4FE4S_WBL"/>
</dbReference>
<evidence type="ECO:0000256" key="11">
    <source>
        <dbReference type="HAMAP-Rule" id="MF_01479"/>
    </source>
</evidence>
<keyword evidence="5 11" id="KW-0408">Iron</keyword>
<keyword evidence="8 11" id="KW-0238">DNA-binding</keyword>
<accession>A0ABW7W959</accession>
<evidence type="ECO:0000256" key="9">
    <source>
        <dbReference type="ARBA" id="ARBA00023157"/>
    </source>
</evidence>
<feature type="binding site" evidence="11">
    <location>
        <position position="24"/>
    </location>
    <ligand>
        <name>[4Fe-4S] cluster</name>
        <dbReference type="ChEBI" id="CHEBI:49883"/>
    </ligand>
</feature>
<keyword evidence="14" id="KW-1185">Reference proteome</keyword>
<comment type="function">
    <text evidence="11">Acts as a transcriptional regulator. Probably redox-responsive. The apo- but not holo-form probably binds DNA.</text>
</comment>
<keyword evidence="10 11" id="KW-0804">Transcription</keyword>
<evidence type="ECO:0000259" key="12">
    <source>
        <dbReference type="PROSITE" id="PS51674"/>
    </source>
</evidence>
<dbReference type="Pfam" id="PF02467">
    <property type="entry name" value="Whib"/>
    <property type="match status" value="1"/>
</dbReference>
<evidence type="ECO:0000256" key="7">
    <source>
        <dbReference type="ARBA" id="ARBA00023015"/>
    </source>
</evidence>
<proteinExistence type="inferred from homology"/>
<feature type="binding site" evidence="11">
    <location>
        <position position="58"/>
    </location>
    <ligand>
        <name>[4Fe-4S] cluster</name>
        <dbReference type="ChEBI" id="CHEBI:49883"/>
    </ligand>
</feature>
<keyword evidence="4 11" id="KW-0479">Metal-binding</keyword>